<evidence type="ECO:0000313" key="2">
    <source>
        <dbReference type="Proteomes" id="UP001174050"/>
    </source>
</evidence>
<sequence length="164" mass="17058">MAMVGLFWITAEAVYVGAPPGTEGRGVRLTGEGVEAAGPDGSRTWTWAELRSATVEGAPVSSASRRRLSLAVETVLTAALGGTGEPPEMIVRLDTADGVVELPVHSAAAGAYEPEEAALSQELLARFADGTASPLTLMEWGRNADGSTPKPAERQALLREWAGT</sequence>
<keyword evidence="2" id="KW-1185">Reference proteome</keyword>
<reference evidence="1" key="1">
    <citation type="submission" date="2023-06" db="EMBL/GenBank/DDBJ databases">
        <title>WGS-Sequencing of Streptomyces ficellus isolate 21 collected from sand in Gara Djebilet Iron Mine in Algeria.</title>
        <authorList>
            <person name="Zegers G.P."/>
            <person name="Gomez A."/>
            <person name="Gueddou A."/>
            <person name="Zahara A.F."/>
            <person name="Worth M."/>
            <person name="Sevigny J.L."/>
            <person name="Tisa L."/>
        </authorList>
    </citation>
    <scope>NUCLEOTIDE SEQUENCE</scope>
    <source>
        <strain evidence="1">AS11</strain>
    </source>
</reference>
<proteinExistence type="predicted"/>
<evidence type="ECO:0000313" key="1">
    <source>
        <dbReference type="EMBL" id="MDN3297736.1"/>
    </source>
</evidence>
<organism evidence="1 2">
    <name type="scientific">Streptomyces ficellus</name>
    <dbReference type="NCBI Taxonomy" id="1977088"/>
    <lineage>
        <taxon>Bacteria</taxon>
        <taxon>Bacillati</taxon>
        <taxon>Actinomycetota</taxon>
        <taxon>Actinomycetes</taxon>
        <taxon>Kitasatosporales</taxon>
        <taxon>Streptomycetaceae</taxon>
        <taxon>Streptomyces</taxon>
    </lineage>
</organism>
<dbReference type="RefSeq" id="WP_290115132.1">
    <property type="nucleotide sequence ID" value="NZ_JAUEPL010000059.1"/>
</dbReference>
<dbReference type="EMBL" id="JAUEPL010000059">
    <property type="protein sequence ID" value="MDN3297736.1"/>
    <property type="molecule type" value="Genomic_DNA"/>
</dbReference>
<accession>A0ABT7ZE88</accession>
<comment type="caution">
    <text evidence="1">The sequence shown here is derived from an EMBL/GenBank/DDBJ whole genome shotgun (WGS) entry which is preliminary data.</text>
</comment>
<protein>
    <submittedName>
        <fullName evidence="1">Uncharacterized protein</fullName>
    </submittedName>
</protein>
<dbReference type="Proteomes" id="UP001174050">
    <property type="component" value="Unassembled WGS sequence"/>
</dbReference>
<name>A0ABT7ZE88_9ACTN</name>
<gene>
    <name evidence="1" type="ORF">QWM81_27605</name>
</gene>